<feature type="transmembrane region" description="Helical" evidence="7">
    <location>
        <begin position="433"/>
        <end position="453"/>
    </location>
</feature>
<evidence type="ECO:0000256" key="2">
    <source>
        <dbReference type="ARBA" id="ARBA00022475"/>
    </source>
</evidence>
<dbReference type="RefSeq" id="WP_378383874.1">
    <property type="nucleotide sequence ID" value="NZ_JBHLWM010000001.1"/>
</dbReference>
<organism evidence="10 11">
    <name type="scientific">Rhodopseudomonas telluris</name>
    <dbReference type="NCBI Taxonomy" id="644215"/>
    <lineage>
        <taxon>Bacteria</taxon>
        <taxon>Pseudomonadati</taxon>
        <taxon>Pseudomonadota</taxon>
        <taxon>Alphaproteobacteria</taxon>
        <taxon>Hyphomicrobiales</taxon>
        <taxon>Nitrobacteraceae</taxon>
        <taxon>Rhodopseudomonas</taxon>
    </lineage>
</organism>
<evidence type="ECO:0000256" key="4">
    <source>
        <dbReference type="ARBA" id="ARBA00022989"/>
    </source>
</evidence>
<keyword evidence="4 7" id="KW-1133">Transmembrane helix</keyword>
<evidence type="ECO:0000256" key="3">
    <source>
        <dbReference type="ARBA" id="ARBA00022692"/>
    </source>
</evidence>
<evidence type="ECO:0000259" key="8">
    <source>
        <dbReference type="Pfam" id="PF02706"/>
    </source>
</evidence>
<dbReference type="InterPro" id="IPR003856">
    <property type="entry name" value="LPS_length_determ_N"/>
</dbReference>
<evidence type="ECO:0000313" key="10">
    <source>
        <dbReference type="EMBL" id="MFC0239248.1"/>
    </source>
</evidence>
<evidence type="ECO:0000313" key="11">
    <source>
        <dbReference type="Proteomes" id="UP001589775"/>
    </source>
</evidence>
<keyword evidence="2" id="KW-1003">Cell membrane</keyword>
<keyword evidence="11" id="KW-1185">Reference proteome</keyword>
<feature type="coiled-coil region" evidence="6">
    <location>
        <begin position="320"/>
        <end position="369"/>
    </location>
</feature>
<feature type="domain" description="Polysaccharide chain length determinant N-terminal" evidence="8">
    <location>
        <begin position="18"/>
        <end position="110"/>
    </location>
</feature>
<dbReference type="EMBL" id="JBHLWM010000001">
    <property type="protein sequence ID" value="MFC0239248.1"/>
    <property type="molecule type" value="Genomic_DNA"/>
</dbReference>
<dbReference type="Pfam" id="PF13807">
    <property type="entry name" value="GNVR"/>
    <property type="match status" value="1"/>
</dbReference>
<dbReference type="PANTHER" id="PTHR32309:SF13">
    <property type="entry name" value="FERRIC ENTEROBACTIN TRANSPORT PROTEIN FEPE"/>
    <property type="match status" value="1"/>
</dbReference>
<evidence type="ECO:0000256" key="1">
    <source>
        <dbReference type="ARBA" id="ARBA00004651"/>
    </source>
</evidence>
<feature type="domain" description="Tyrosine-protein kinase G-rich" evidence="9">
    <location>
        <begin position="382"/>
        <end position="455"/>
    </location>
</feature>
<dbReference type="Proteomes" id="UP001589775">
    <property type="component" value="Unassembled WGS sequence"/>
</dbReference>
<accession>A0ABV6ELZ5</accession>
<keyword evidence="3 7" id="KW-0812">Transmembrane</keyword>
<comment type="caution">
    <text evidence="10">The sequence shown here is derived from an EMBL/GenBank/DDBJ whole genome shotgun (WGS) entry which is preliminary data.</text>
</comment>
<dbReference type="InterPro" id="IPR027417">
    <property type="entry name" value="P-loop_NTPase"/>
</dbReference>
<protein>
    <submittedName>
        <fullName evidence="10">GumC family protein</fullName>
    </submittedName>
</protein>
<name>A0ABV6ELZ5_9BRAD</name>
<dbReference type="InterPro" id="IPR050445">
    <property type="entry name" value="Bact_polysacc_biosynth/exp"/>
</dbReference>
<dbReference type="SUPFAM" id="SSF52540">
    <property type="entry name" value="P-loop containing nucleoside triphosphate hydrolases"/>
    <property type="match status" value="1"/>
</dbReference>
<evidence type="ECO:0000259" key="9">
    <source>
        <dbReference type="Pfam" id="PF13807"/>
    </source>
</evidence>
<proteinExistence type="predicted"/>
<sequence length="688" mass="74211">MSPKPTSPEVPTDRISDGIDFRNVLGILSRRRSWVIGIPAVLCGIVVAYLLVAHPSYTGTAQVFVDPRDQYTPKDDPLQNSVPGDGLLLVESQLKIITSNEVLNRVIEQLKLQDDPEFNGERITIGRLVKSVIGLGRTEDRALVTLRNLRKNVATKRIDRSFVIDILASADTAPRAAALANAVATSYLEEQAGANSAFQRRTSEAISAQLGKLRQEVKRGEEAVAAFKAANNLVGSRSRMVTEQQLDEVNTQLTNAKTRLADAQARVRLIETIEHGDAGLEALPEAIQSAAIVQLRSRLADVSREEAQLAQIDGPNHPALQAARAQVRDAQAAIQRELKNIARSVRNTEASERTNVQNLQANFDALKKQSETNDKAMVPLRELERKAESSRIVYESFLAKAKTAEERQGIDTTNIRLISRATTPESKSWPPTLIMLAAALFAGITIGIAAALARDAFDRPGLEPDPEAVPDAPALAPADVVASAPAPRPAVVQSKVGRLAALGEELLAAPKGTTIVLVQVQRGAWLDDVALQLARTVIANRLDVMLVDADLARHSTTSRLGFDKAPGLRDVMNGAADVHHVVRLHKPTAMRVVPVGLSALAARDPRARQALSAALQQLRVFDRVIVDGGEMGGSASEFGLYYMADEVVFLSQGAGGKSEDAAILVELLRHRQVKARVVIVEPDVSVAA</sequence>
<comment type="subcellular location">
    <subcellularLocation>
        <location evidence="1">Cell membrane</location>
        <topology evidence="1">Multi-pass membrane protein</topology>
    </subcellularLocation>
</comment>
<evidence type="ECO:0000256" key="5">
    <source>
        <dbReference type="ARBA" id="ARBA00023136"/>
    </source>
</evidence>
<dbReference type="Pfam" id="PF02706">
    <property type="entry name" value="Wzz"/>
    <property type="match status" value="1"/>
</dbReference>
<dbReference type="Gene3D" id="3.40.50.300">
    <property type="entry name" value="P-loop containing nucleotide triphosphate hydrolases"/>
    <property type="match status" value="1"/>
</dbReference>
<dbReference type="PANTHER" id="PTHR32309">
    <property type="entry name" value="TYROSINE-PROTEIN KINASE"/>
    <property type="match status" value="1"/>
</dbReference>
<reference evidence="10 11" key="1">
    <citation type="submission" date="2024-09" db="EMBL/GenBank/DDBJ databases">
        <authorList>
            <person name="Sun Q."/>
            <person name="Mori K."/>
        </authorList>
    </citation>
    <scope>NUCLEOTIDE SEQUENCE [LARGE SCALE GENOMIC DNA]</scope>
    <source>
        <strain evidence="10 11">KCTC 23279</strain>
    </source>
</reference>
<keyword evidence="6" id="KW-0175">Coiled coil</keyword>
<keyword evidence="5 7" id="KW-0472">Membrane</keyword>
<feature type="transmembrane region" description="Helical" evidence="7">
    <location>
        <begin position="34"/>
        <end position="52"/>
    </location>
</feature>
<feature type="coiled-coil region" evidence="6">
    <location>
        <begin position="239"/>
        <end position="266"/>
    </location>
</feature>
<evidence type="ECO:0000256" key="7">
    <source>
        <dbReference type="SAM" id="Phobius"/>
    </source>
</evidence>
<gene>
    <name evidence="10" type="ORF">ACFFJ6_02165</name>
</gene>
<evidence type="ECO:0000256" key="6">
    <source>
        <dbReference type="SAM" id="Coils"/>
    </source>
</evidence>
<dbReference type="InterPro" id="IPR032807">
    <property type="entry name" value="GNVR"/>
</dbReference>